<dbReference type="AlphaFoldDB" id="A0A0R3MHR2"/>
<dbReference type="Proteomes" id="UP000051660">
    <property type="component" value="Unassembled WGS sequence"/>
</dbReference>
<dbReference type="EMBL" id="LLYB01000099">
    <property type="protein sequence ID" value="KRR19150.1"/>
    <property type="molecule type" value="Genomic_DNA"/>
</dbReference>
<comment type="caution">
    <text evidence="1">The sequence shown here is derived from an EMBL/GenBank/DDBJ whole genome shotgun (WGS) entry which is preliminary data.</text>
</comment>
<dbReference type="OrthoDB" id="5382009at2"/>
<organism evidence="1 2">
    <name type="scientific">Bradyrhizobium lablabi</name>
    <dbReference type="NCBI Taxonomy" id="722472"/>
    <lineage>
        <taxon>Bacteria</taxon>
        <taxon>Pseudomonadati</taxon>
        <taxon>Pseudomonadota</taxon>
        <taxon>Alphaproteobacteria</taxon>
        <taxon>Hyphomicrobiales</taxon>
        <taxon>Nitrobacteraceae</taxon>
        <taxon>Bradyrhizobium</taxon>
    </lineage>
</organism>
<reference evidence="1 2" key="1">
    <citation type="submission" date="2014-03" db="EMBL/GenBank/DDBJ databases">
        <title>Bradyrhizobium valentinum sp. nov., isolated from effective nodules of Lupinus mariae-josephae, a lupine endemic of basic-lime soils in Eastern Spain.</title>
        <authorList>
            <person name="Duran D."/>
            <person name="Rey L."/>
            <person name="Navarro A."/>
            <person name="Busquets A."/>
            <person name="Imperial J."/>
            <person name="Ruiz-Argueso T."/>
        </authorList>
    </citation>
    <scope>NUCLEOTIDE SEQUENCE [LARGE SCALE GENOMIC DNA]</scope>
    <source>
        <strain evidence="1 2">CCBAU 23086</strain>
    </source>
</reference>
<protein>
    <submittedName>
        <fullName evidence="1">Uncharacterized protein</fullName>
    </submittedName>
</protein>
<dbReference type="RefSeq" id="WP_057861188.1">
    <property type="nucleotide sequence ID" value="NZ_LLYB01000099.1"/>
</dbReference>
<accession>A0A0R3MHR2</accession>
<evidence type="ECO:0000313" key="2">
    <source>
        <dbReference type="Proteomes" id="UP000051660"/>
    </source>
</evidence>
<sequence>MNLDCEKGHSLGDLIQNMAETIAWCSSRPRPWSPLVTFRSIDIAPEFGSSSRKSWIESVATQRRRALGGGNISLQKKFYGYEGKLLAYFPDENLACGVAEAETQGFFTVDNVPPWDTWVAYLHEDDQTNYLVAWVPGPLTRIVGEGIRVIPEECVGWVDVRCRHLVTSLAGQGIEFCKM</sequence>
<evidence type="ECO:0000313" key="1">
    <source>
        <dbReference type="EMBL" id="KRR19150.1"/>
    </source>
</evidence>
<gene>
    <name evidence="1" type="ORF">CQ14_27840</name>
</gene>
<name>A0A0R3MHR2_9BRAD</name>
<proteinExistence type="predicted"/>